<dbReference type="KEGG" id="pfer:IRI77_14965"/>
<sequence>MGRHDNDRLQGTLDLLVLKVLASRGRMHGYGITLQIQQISREELRVEEGSLYPALHRMAQDSLISAEWGTTENKRRARYYEITPAGLERLKQEEENWARLTSAVARFLQYA</sequence>
<organism evidence="2 3">
    <name type="scientific">Paludibaculum fermentans</name>
    <dbReference type="NCBI Taxonomy" id="1473598"/>
    <lineage>
        <taxon>Bacteria</taxon>
        <taxon>Pseudomonadati</taxon>
        <taxon>Acidobacteriota</taxon>
        <taxon>Terriglobia</taxon>
        <taxon>Bryobacterales</taxon>
        <taxon>Bryobacteraceae</taxon>
        <taxon>Paludibaculum</taxon>
    </lineage>
</organism>
<dbReference type="NCBIfam" id="TIGR03433">
    <property type="entry name" value="padR_acidobact"/>
    <property type="match status" value="1"/>
</dbReference>
<proteinExistence type="predicted"/>
<accession>A0A7S7SME7</accession>
<dbReference type="RefSeq" id="WP_194452846.1">
    <property type="nucleotide sequence ID" value="NZ_CP063849.1"/>
</dbReference>
<dbReference type="Gene3D" id="1.10.10.10">
    <property type="entry name" value="Winged helix-like DNA-binding domain superfamily/Winged helix DNA-binding domain"/>
    <property type="match status" value="1"/>
</dbReference>
<protein>
    <submittedName>
        <fullName evidence="2">PadR family transcriptional regulator</fullName>
    </submittedName>
</protein>
<dbReference type="InterPro" id="IPR036388">
    <property type="entry name" value="WH-like_DNA-bd_sf"/>
</dbReference>
<dbReference type="InterPro" id="IPR017799">
    <property type="entry name" value="Tscrpt_reg_PadR_acidobac-type"/>
</dbReference>
<dbReference type="InterPro" id="IPR052509">
    <property type="entry name" value="Metal_resp_DNA-bind_regulator"/>
</dbReference>
<dbReference type="AlphaFoldDB" id="A0A7S7SME7"/>
<dbReference type="Pfam" id="PF03551">
    <property type="entry name" value="PadR"/>
    <property type="match status" value="1"/>
</dbReference>
<dbReference type="InterPro" id="IPR005149">
    <property type="entry name" value="Tscrpt_reg_PadR_N"/>
</dbReference>
<dbReference type="PANTHER" id="PTHR33169:SF14">
    <property type="entry name" value="TRANSCRIPTIONAL REGULATOR RV3488"/>
    <property type="match status" value="1"/>
</dbReference>
<evidence type="ECO:0000259" key="1">
    <source>
        <dbReference type="Pfam" id="PF03551"/>
    </source>
</evidence>
<dbReference type="InterPro" id="IPR036390">
    <property type="entry name" value="WH_DNA-bd_sf"/>
</dbReference>
<reference evidence="2 3" key="1">
    <citation type="submission" date="2020-10" db="EMBL/GenBank/DDBJ databases">
        <title>Complete genome sequence of Paludibaculum fermentans P105T, a facultatively anaerobic acidobacterium capable of dissimilatory Fe(III) reduction.</title>
        <authorList>
            <person name="Dedysh S.N."/>
            <person name="Beletsky A.V."/>
            <person name="Kulichevskaya I.S."/>
            <person name="Mardanov A.V."/>
            <person name="Ravin N.V."/>
        </authorList>
    </citation>
    <scope>NUCLEOTIDE SEQUENCE [LARGE SCALE GENOMIC DNA]</scope>
    <source>
        <strain evidence="2 3">P105</strain>
    </source>
</reference>
<dbReference type="Proteomes" id="UP000593892">
    <property type="component" value="Chromosome"/>
</dbReference>
<gene>
    <name evidence="2" type="ORF">IRI77_14965</name>
</gene>
<evidence type="ECO:0000313" key="2">
    <source>
        <dbReference type="EMBL" id="QOY91192.1"/>
    </source>
</evidence>
<name>A0A7S7SME7_PALFE</name>
<dbReference type="SUPFAM" id="SSF46785">
    <property type="entry name" value="Winged helix' DNA-binding domain"/>
    <property type="match status" value="1"/>
</dbReference>
<keyword evidence="3" id="KW-1185">Reference proteome</keyword>
<dbReference type="EMBL" id="CP063849">
    <property type="protein sequence ID" value="QOY91192.1"/>
    <property type="molecule type" value="Genomic_DNA"/>
</dbReference>
<dbReference type="PANTHER" id="PTHR33169">
    <property type="entry name" value="PADR-FAMILY TRANSCRIPTIONAL REGULATOR"/>
    <property type="match status" value="1"/>
</dbReference>
<feature type="domain" description="Transcription regulator PadR N-terminal" evidence="1">
    <location>
        <begin position="17"/>
        <end position="91"/>
    </location>
</feature>
<evidence type="ECO:0000313" key="3">
    <source>
        <dbReference type="Proteomes" id="UP000593892"/>
    </source>
</evidence>